<evidence type="ECO:0000313" key="5">
    <source>
        <dbReference type="EMBL" id="GFS08145.1"/>
    </source>
</evidence>
<dbReference type="EMBL" id="BMAT01002504">
    <property type="protein sequence ID" value="GFS08145.1"/>
    <property type="molecule type" value="Genomic_DNA"/>
</dbReference>
<protein>
    <submittedName>
        <fullName evidence="5">Noelin-2</fullName>
    </submittedName>
</protein>
<comment type="caution">
    <text evidence="3">Lacks conserved residue(s) required for the propagation of feature annotation.</text>
</comment>
<sequence>MKSSVGAYMVQSGNPNLYGPVYLMKGNGPQDELEVYHTPQDVIFDIAAHYIPLPYHCSGTGHVVYRRHLYCHQHGTNLVTKFHLKKFEIIADLPLPGAGYSNTFPYSSGQNTDVDLAADELGE</sequence>
<evidence type="ECO:0000256" key="2">
    <source>
        <dbReference type="ARBA" id="ARBA00022525"/>
    </source>
</evidence>
<organism evidence="5 6">
    <name type="scientific">Elysia marginata</name>
    <dbReference type="NCBI Taxonomy" id="1093978"/>
    <lineage>
        <taxon>Eukaryota</taxon>
        <taxon>Metazoa</taxon>
        <taxon>Spiralia</taxon>
        <taxon>Lophotrochozoa</taxon>
        <taxon>Mollusca</taxon>
        <taxon>Gastropoda</taxon>
        <taxon>Heterobranchia</taxon>
        <taxon>Euthyneura</taxon>
        <taxon>Panpulmonata</taxon>
        <taxon>Sacoglossa</taxon>
        <taxon>Placobranchoidea</taxon>
        <taxon>Plakobranchidae</taxon>
        <taxon>Elysia</taxon>
    </lineage>
</organism>
<dbReference type="AlphaFoldDB" id="A0AAV4IEW6"/>
<keyword evidence="2" id="KW-0964">Secreted</keyword>
<evidence type="ECO:0000259" key="4">
    <source>
        <dbReference type="PROSITE" id="PS51132"/>
    </source>
</evidence>
<dbReference type="InterPro" id="IPR050605">
    <property type="entry name" value="Olfactomedin-like_domain"/>
</dbReference>
<evidence type="ECO:0000313" key="6">
    <source>
        <dbReference type="Proteomes" id="UP000762676"/>
    </source>
</evidence>
<dbReference type="GO" id="GO:0005615">
    <property type="term" value="C:extracellular space"/>
    <property type="evidence" value="ECO:0007669"/>
    <property type="project" value="TreeGrafter"/>
</dbReference>
<dbReference type="PROSITE" id="PS51132">
    <property type="entry name" value="OLF"/>
    <property type="match status" value="1"/>
</dbReference>
<dbReference type="GO" id="GO:0007165">
    <property type="term" value="P:signal transduction"/>
    <property type="evidence" value="ECO:0007669"/>
    <property type="project" value="TreeGrafter"/>
</dbReference>
<evidence type="ECO:0000256" key="3">
    <source>
        <dbReference type="PROSITE-ProRule" id="PRU00446"/>
    </source>
</evidence>
<feature type="domain" description="Olfactomedin-like" evidence="4">
    <location>
        <begin position="1"/>
        <end position="123"/>
    </location>
</feature>
<dbReference type="PANTHER" id="PTHR23192">
    <property type="entry name" value="OLFACTOMEDIN-RELATED"/>
    <property type="match status" value="1"/>
</dbReference>
<dbReference type="InterPro" id="IPR003112">
    <property type="entry name" value="Olfac-like_dom"/>
</dbReference>
<comment type="subcellular location">
    <subcellularLocation>
        <location evidence="1">Secreted</location>
    </subcellularLocation>
</comment>
<evidence type="ECO:0000256" key="1">
    <source>
        <dbReference type="ARBA" id="ARBA00004613"/>
    </source>
</evidence>
<dbReference type="Pfam" id="PF02191">
    <property type="entry name" value="OLF"/>
    <property type="match status" value="1"/>
</dbReference>
<proteinExistence type="predicted"/>
<keyword evidence="6" id="KW-1185">Reference proteome</keyword>
<dbReference type="PANTHER" id="PTHR23192:SF87">
    <property type="entry name" value="AMASSIN-3"/>
    <property type="match status" value="1"/>
</dbReference>
<name>A0AAV4IEW6_9GAST</name>
<comment type="caution">
    <text evidence="5">The sequence shown here is derived from an EMBL/GenBank/DDBJ whole genome shotgun (WGS) entry which is preliminary data.</text>
</comment>
<accession>A0AAV4IEW6</accession>
<reference evidence="5 6" key="1">
    <citation type="journal article" date="2021" name="Elife">
        <title>Chloroplast acquisition without the gene transfer in kleptoplastic sea slugs, Plakobranchus ocellatus.</title>
        <authorList>
            <person name="Maeda T."/>
            <person name="Takahashi S."/>
            <person name="Yoshida T."/>
            <person name="Shimamura S."/>
            <person name="Takaki Y."/>
            <person name="Nagai Y."/>
            <person name="Toyoda A."/>
            <person name="Suzuki Y."/>
            <person name="Arimoto A."/>
            <person name="Ishii H."/>
            <person name="Satoh N."/>
            <person name="Nishiyama T."/>
            <person name="Hasebe M."/>
            <person name="Maruyama T."/>
            <person name="Minagawa J."/>
            <person name="Obokata J."/>
            <person name="Shigenobu S."/>
        </authorList>
    </citation>
    <scope>NUCLEOTIDE SEQUENCE [LARGE SCALE GENOMIC DNA]</scope>
</reference>
<gene>
    <name evidence="5" type="ORF">ElyMa_001266800</name>
</gene>
<dbReference type="Proteomes" id="UP000762676">
    <property type="component" value="Unassembled WGS sequence"/>
</dbReference>